<feature type="region of interest" description="Disordered" evidence="2">
    <location>
        <begin position="291"/>
        <end position="411"/>
    </location>
</feature>
<feature type="compositionally biased region" description="Polar residues" evidence="2">
    <location>
        <begin position="291"/>
        <end position="300"/>
    </location>
</feature>
<evidence type="ECO:0000313" key="4">
    <source>
        <dbReference type="Proteomes" id="UP000886595"/>
    </source>
</evidence>
<sequence length="411" mass="45624">MKGTVFLIRFLSSYRLRNGSDPPRDNVVTDTGVATPKKKSKKRKKQEGDAVTDAEGRPKKKKKKKKRRRRKPRRTGRESGSIFCWRTRGELACGFATEWEKARAAASSDSVNLGGSESGNPSHVPESEDPRSSSAKKPVVDFTHVVKFDYEGNTPLAYNDEESTKLVCQIRGEPGQHELCDREVRYGASPGPCQDSGEEFNIKELDSRQREEFKRLVNERDEAVAQEEALKEKCENMMEELKSSTEAVKRLEGEVAKLEREKAILEGKIAEIEVCGQRYTCEDCDLIDSETATALRTPSGSHDETPDDEPEETMPSTEPLVTAEVPRAGLETSIPSHSLPRDGVLEISDLSITYPNETEASDVALESQREEEVGEEIRSSGDQVQGLNVDPPLPATLPADSPRESDELADE</sequence>
<evidence type="ECO:0000256" key="2">
    <source>
        <dbReference type="SAM" id="MobiDB-lite"/>
    </source>
</evidence>
<feature type="compositionally biased region" description="Basic and acidic residues" evidence="2">
    <location>
        <begin position="367"/>
        <end position="379"/>
    </location>
</feature>
<feature type="compositionally biased region" description="Basic and acidic residues" evidence="2">
    <location>
        <begin position="401"/>
        <end position="411"/>
    </location>
</feature>
<accession>A0A8X8BD72</accession>
<name>A0A8X8BD72_BRACI</name>
<evidence type="ECO:0000313" key="3">
    <source>
        <dbReference type="EMBL" id="KAG2330098.1"/>
    </source>
</evidence>
<comment type="caution">
    <text evidence="3">The sequence shown here is derived from an EMBL/GenBank/DDBJ whole genome shotgun (WGS) entry which is preliminary data.</text>
</comment>
<gene>
    <name evidence="3" type="ORF">Bca52824_001278</name>
</gene>
<organism evidence="3 4">
    <name type="scientific">Brassica carinata</name>
    <name type="common">Ethiopian mustard</name>
    <name type="synonym">Abyssinian cabbage</name>
    <dbReference type="NCBI Taxonomy" id="52824"/>
    <lineage>
        <taxon>Eukaryota</taxon>
        <taxon>Viridiplantae</taxon>
        <taxon>Streptophyta</taxon>
        <taxon>Embryophyta</taxon>
        <taxon>Tracheophyta</taxon>
        <taxon>Spermatophyta</taxon>
        <taxon>Magnoliopsida</taxon>
        <taxon>eudicotyledons</taxon>
        <taxon>Gunneridae</taxon>
        <taxon>Pentapetalae</taxon>
        <taxon>rosids</taxon>
        <taxon>malvids</taxon>
        <taxon>Brassicales</taxon>
        <taxon>Brassicaceae</taxon>
        <taxon>Brassiceae</taxon>
        <taxon>Brassica</taxon>
    </lineage>
</organism>
<dbReference type="Proteomes" id="UP000886595">
    <property type="component" value="Unassembled WGS sequence"/>
</dbReference>
<protein>
    <submittedName>
        <fullName evidence="3">Uncharacterized protein</fullName>
    </submittedName>
</protein>
<dbReference type="AlphaFoldDB" id="A0A8X8BD72"/>
<proteinExistence type="predicted"/>
<keyword evidence="4" id="KW-1185">Reference proteome</keyword>
<feature type="region of interest" description="Disordered" evidence="2">
    <location>
        <begin position="17"/>
        <end position="80"/>
    </location>
</feature>
<feature type="region of interest" description="Disordered" evidence="2">
    <location>
        <begin position="107"/>
        <end position="138"/>
    </location>
</feature>
<feature type="compositionally biased region" description="Basic residues" evidence="2">
    <location>
        <begin position="36"/>
        <end position="45"/>
    </location>
</feature>
<reference evidence="3 4" key="1">
    <citation type="submission" date="2020-02" db="EMBL/GenBank/DDBJ databases">
        <authorList>
            <person name="Ma Q."/>
            <person name="Huang Y."/>
            <person name="Song X."/>
            <person name="Pei D."/>
        </authorList>
    </citation>
    <scope>NUCLEOTIDE SEQUENCE [LARGE SCALE GENOMIC DNA]</scope>
    <source>
        <strain evidence="3">Sxm20200214</strain>
        <tissue evidence="3">Leaf</tissue>
    </source>
</reference>
<feature type="compositionally biased region" description="Basic residues" evidence="2">
    <location>
        <begin position="58"/>
        <end position="74"/>
    </location>
</feature>
<feature type="compositionally biased region" description="Polar residues" evidence="2">
    <location>
        <begin position="107"/>
        <end position="121"/>
    </location>
</feature>
<feature type="coiled-coil region" evidence="1">
    <location>
        <begin position="213"/>
        <end position="275"/>
    </location>
</feature>
<evidence type="ECO:0000256" key="1">
    <source>
        <dbReference type="SAM" id="Coils"/>
    </source>
</evidence>
<keyword evidence="1" id="KW-0175">Coiled coil</keyword>
<dbReference type="EMBL" id="JAAMPC010000001">
    <property type="protein sequence ID" value="KAG2330098.1"/>
    <property type="molecule type" value="Genomic_DNA"/>
</dbReference>